<sequence>MLSAAFLRLPASLSIAVITTDPGRCSSSGRLYATYSATITPTTVMPRHTHTSGNSSLDFAAATDRHAAMATIASCIKDMAEKRQEILGK</sequence>
<evidence type="ECO:0000313" key="2">
    <source>
        <dbReference type="EMBL" id="GET91090.1"/>
    </source>
</evidence>
<name>A0A640KMY7_LEITA</name>
<keyword evidence="1" id="KW-0732">Signal</keyword>
<dbReference type="Proteomes" id="UP000419144">
    <property type="component" value="Unassembled WGS sequence"/>
</dbReference>
<dbReference type="EMBL" id="BLBS01000045">
    <property type="protein sequence ID" value="GET91090.1"/>
    <property type="molecule type" value="Genomic_DNA"/>
</dbReference>
<proteinExistence type="predicted"/>
<protein>
    <submittedName>
        <fullName evidence="2">Uncharacterized protein</fullName>
    </submittedName>
</protein>
<keyword evidence="3" id="KW-1185">Reference proteome</keyword>
<accession>A0A640KMY7</accession>
<gene>
    <name evidence="2" type="ORF">LtaPh_3108921</name>
</gene>
<evidence type="ECO:0000313" key="3">
    <source>
        <dbReference type="Proteomes" id="UP000419144"/>
    </source>
</evidence>
<comment type="caution">
    <text evidence="2">The sequence shown here is derived from an EMBL/GenBank/DDBJ whole genome shotgun (WGS) entry which is preliminary data.</text>
</comment>
<feature type="chain" id="PRO_5024786769" evidence="1">
    <location>
        <begin position="17"/>
        <end position="89"/>
    </location>
</feature>
<dbReference type="AlphaFoldDB" id="A0A640KMY7"/>
<dbReference type="VEuPathDB" id="TriTrypDB:LtaPh_3108921"/>
<organism evidence="2 3">
    <name type="scientific">Leishmania tarentolae</name>
    <name type="common">Sauroleishmania tarentolae</name>
    <dbReference type="NCBI Taxonomy" id="5689"/>
    <lineage>
        <taxon>Eukaryota</taxon>
        <taxon>Discoba</taxon>
        <taxon>Euglenozoa</taxon>
        <taxon>Kinetoplastea</taxon>
        <taxon>Metakinetoplastina</taxon>
        <taxon>Trypanosomatida</taxon>
        <taxon>Trypanosomatidae</taxon>
        <taxon>Leishmaniinae</taxon>
        <taxon>Leishmania</taxon>
        <taxon>lizard Leishmania</taxon>
    </lineage>
</organism>
<evidence type="ECO:0000256" key="1">
    <source>
        <dbReference type="SAM" id="SignalP"/>
    </source>
</evidence>
<feature type="signal peptide" evidence="1">
    <location>
        <begin position="1"/>
        <end position="16"/>
    </location>
</feature>
<reference evidence="2" key="1">
    <citation type="submission" date="2019-11" db="EMBL/GenBank/DDBJ databases">
        <title>Leishmania tarentolae CDS.</title>
        <authorList>
            <person name="Goto Y."/>
            <person name="Yamagishi J."/>
        </authorList>
    </citation>
    <scope>NUCLEOTIDE SEQUENCE [LARGE SCALE GENOMIC DNA]</scope>
    <source>
        <strain evidence="2">Parrot Tar II</strain>
    </source>
</reference>